<dbReference type="PANTHER" id="PTHR12566:SF9">
    <property type="entry name" value="CYTOPLASMIC POLYADENYLATION ELEMENT-BINDING PROTEIN 1"/>
    <property type="match status" value="1"/>
</dbReference>
<evidence type="ECO:0000256" key="6">
    <source>
        <dbReference type="ARBA" id="ARBA00022737"/>
    </source>
</evidence>
<dbReference type="Pfam" id="PF16366">
    <property type="entry name" value="CEBP_ZZ"/>
    <property type="match status" value="1"/>
</dbReference>
<dbReference type="GeneID" id="109076631"/>
<dbReference type="GO" id="GO:0045202">
    <property type="term" value="C:synapse"/>
    <property type="evidence" value="ECO:0007669"/>
    <property type="project" value="TreeGrafter"/>
</dbReference>
<comment type="subcellular location">
    <subcellularLocation>
        <location evidence="1">Cytoplasm</location>
    </subcellularLocation>
</comment>
<evidence type="ECO:0000256" key="1">
    <source>
        <dbReference type="ARBA" id="ARBA00004496"/>
    </source>
</evidence>
<evidence type="ECO:0000256" key="5">
    <source>
        <dbReference type="ARBA" id="ARBA00022723"/>
    </source>
</evidence>
<dbReference type="GO" id="GO:0000900">
    <property type="term" value="F:mRNA regulatory element binding translation repressor activity"/>
    <property type="evidence" value="ECO:0007669"/>
    <property type="project" value="TreeGrafter"/>
</dbReference>
<evidence type="ECO:0000256" key="4">
    <source>
        <dbReference type="ARBA" id="ARBA00022664"/>
    </source>
</evidence>
<evidence type="ECO:0000256" key="10">
    <source>
        <dbReference type="ARBA" id="ARBA00055039"/>
    </source>
</evidence>
<proteinExistence type="inferred from homology"/>
<dbReference type="KEGG" id="ccar:109076631"/>
<feature type="region of interest" description="Disordered" evidence="12">
    <location>
        <begin position="608"/>
        <end position="628"/>
    </location>
</feature>
<accession>A0A9Q9XY09</accession>
<dbReference type="OrthoDB" id="10033548at2759"/>
<evidence type="ECO:0000259" key="13">
    <source>
        <dbReference type="PROSITE" id="PS50102"/>
    </source>
</evidence>
<evidence type="ECO:0000256" key="12">
    <source>
        <dbReference type="SAM" id="MobiDB-lite"/>
    </source>
</evidence>
<keyword evidence="5" id="KW-0479">Metal-binding</keyword>
<reference evidence="14" key="1">
    <citation type="submission" date="2025-08" db="UniProtKB">
        <authorList>
            <consortium name="RefSeq"/>
        </authorList>
    </citation>
    <scope>IDENTIFICATION</scope>
    <source>
        <tissue evidence="14">Muscle</tissue>
    </source>
</reference>
<feature type="domain" description="RRM" evidence="13">
    <location>
        <begin position="480"/>
        <end position="561"/>
    </location>
</feature>
<dbReference type="PROSITE" id="PS50102">
    <property type="entry name" value="RRM"/>
    <property type="match status" value="2"/>
</dbReference>
<dbReference type="Proteomes" id="UP001155660">
    <property type="component" value="Unplaced"/>
</dbReference>
<evidence type="ECO:0000313" key="14">
    <source>
        <dbReference type="RefSeq" id="XP_042610079.1"/>
    </source>
</evidence>
<dbReference type="FunFam" id="4.10.640.40:FF:000002">
    <property type="entry name" value="Putative Cytoplasmic polyadenylation element-binding protein 1"/>
    <property type="match status" value="1"/>
</dbReference>
<dbReference type="GO" id="GO:0006397">
    <property type="term" value="P:mRNA processing"/>
    <property type="evidence" value="ECO:0007669"/>
    <property type="project" value="UniProtKB-KW"/>
</dbReference>
<dbReference type="Pfam" id="PF16368">
    <property type="entry name" value="CEBP1_N"/>
    <property type="match status" value="1"/>
</dbReference>
<keyword evidence="7" id="KW-0862">Zinc</keyword>
<dbReference type="InterPro" id="IPR034977">
    <property type="entry name" value="CPEB1_RRM1"/>
</dbReference>
<organism evidence="14">
    <name type="scientific">Cyprinus carpio</name>
    <name type="common">Common carp</name>
    <dbReference type="NCBI Taxonomy" id="7962"/>
    <lineage>
        <taxon>Eukaryota</taxon>
        <taxon>Metazoa</taxon>
        <taxon>Chordata</taxon>
        <taxon>Craniata</taxon>
        <taxon>Vertebrata</taxon>
        <taxon>Euteleostomi</taxon>
        <taxon>Actinopterygii</taxon>
        <taxon>Neopterygii</taxon>
        <taxon>Teleostei</taxon>
        <taxon>Ostariophysi</taxon>
        <taxon>Cypriniformes</taxon>
        <taxon>Cyprinidae</taxon>
        <taxon>Cyprininae</taxon>
        <taxon>Cyprinus</taxon>
    </lineage>
</organism>
<dbReference type="InterPro" id="IPR032292">
    <property type="entry name" value="CEBP1_N"/>
</dbReference>
<dbReference type="GO" id="GO:0005634">
    <property type="term" value="C:nucleus"/>
    <property type="evidence" value="ECO:0007669"/>
    <property type="project" value="TreeGrafter"/>
</dbReference>
<dbReference type="InterPro" id="IPR034819">
    <property type="entry name" value="CPEB"/>
</dbReference>
<dbReference type="GO" id="GO:0043005">
    <property type="term" value="C:neuron projection"/>
    <property type="evidence" value="ECO:0007669"/>
    <property type="project" value="TreeGrafter"/>
</dbReference>
<evidence type="ECO:0000256" key="2">
    <source>
        <dbReference type="ARBA" id="ARBA00010347"/>
    </source>
</evidence>
<dbReference type="FunFam" id="3.30.70.330:FF:000054">
    <property type="entry name" value="Cytoplasmic polyadenylation element-binding protein 1"/>
    <property type="match status" value="1"/>
</dbReference>
<dbReference type="SMART" id="SM00360">
    <property type="entry name" value="RRM"/>
    <property type="match status" value="2"/>
</dbReference>
<dbReference type="RefSeq" id="XP_042610079.1">
    <property type="nucleotide sequence ID" value="XM_042754145.1"/>
</dbReference>
<keyword evidence="8" id="KW-0810">Translation regulation</keyword>
<comment type="similarity">
    <text evidence="2">Belongs to the RRM CPEB family.</text>
</comment>
<feature type="domain" description="RRM" evidence="13">
    <location>
        <begin position="370"/>
        <end position="458"/>
    </location>
</feature>
<dbReference type="GO" id="GO:0043022">
    <property type="term" value="F:ribosome binding"/>
    <property type="evidence" value="ECO:0007669"/>
    <property type="project" value="TreeGrafter"/>
</dbReference>
<dbReference type="GO" id="GO:0005737">
    <property type="term" value="C:cytoplasm"/>
    <property type="evidence" value="ECO:0007669"/>
    <property type="project" value="UniProtKB-SubCell"/>
</dbReference>
<dbReference type="GO" id="GO:0003730">
    <property type="term" value="F:mRNA 3'-UTR binding"/>
    <property type="evidence" value="ECO:0007669"/>
    <property type="project" value="InterPro"/>
</dbReference>
<evidence type="ECO:0000256" key="11">
    <source>
        <dbReference type="PROSITE-ProRule" id="PRU00176"/>
    </source>
</evidence>
<dbReference type="Pfam" id="PF00076">
    <property type="entry name" value="RRM_1"/>
    <property type="match status" value="1"/>
</dbReference>
<keyword evidence="4" id="KW-0507">mRNA processing</keyword>
<keyword evidence="6" id="KW-0677">Repeat</keyword>
<dbReference type="CDD" id="cd12723">
    <property type="entry name" value="RRM1_CPEB1"/>
    <property type="match status" value="1"/>
</dbReference>
<dbReference type="CDD" id="cd12725">
    <property type="entry name" value="RRM2_CPEB1"/>
    <property type="match status" value="1"/>
</dbReference>
<dbReference type="GO" id="GO:0008135">
    <property type="term" value="F:translation factor activity, RNA binding"/>
    <property type="evidence" value="ECO:0007669"/>
    <property type="project" value="TreeGrafter"/>
</dbReference>
<evidence type="ECO:0000256" key="7">
    <source>
        <dbReference type="ARBA" id="ARBA00022833"/>
    </source>
</evidence>
<dbReference type="PANTHER" id="PTHR12566">
    <property type="entry name" value="CYTOPLASMIC POLYADENYLATION ELEMENT BINDING PROTEIN CPEB"/>
    <property type="match status" value="1"/>
</dbReference>
<dbReference type="InterPro" id="IPR032296">
    <property type="entry name" value="CEBP_ZZ"/>
</dbReference>
<dbReference type="CDD" id="cd19757">
    <property type="entry name" value="Bbox1"/>
    <property type="match status" value="1"/>
</dbReference>
<dbReference type="GO" id="GO:0046872">
    <property type="term" value="F:metal ion binding"/>
    <property type="evidence" value="ECO:0007669"/>
    <property type="project" value="UniProtKB-KW"/>
</dbReference>
<dbReference type="AlphaFoldDB" id="A0A9Q9XY09"/>
<gene>
    <name evidence="14" type="primary">LOC109076631</name>
</gene>
<dbReference type="FunFam" id="3.30.70.330:FF:000086">
    <property type="entry name" value="Putative Cytoplasmic polyadenylation element-binding protein 1"/>
    <property type="match status" value="1"/>
</dbReference>
<keyword evidence="3" id="KW-0963">Cytoplasm</keyword>
<comment type="function">
    <text evidence="10">Sequence-specific RNA-binding protein that regulates mRNA cytoplasmic polyadenylation and translation initiation during oocyte maturation and early development. Binds to the cytoplasmic polyadenylation element (CPE), an uridine-rich sequence element (consensus sequence 5'-UUUUUAU-3') within the mRNA 3'-UTR.</text>
</comment>
<evidence type="ECO:0000256" key="9">
    <source>
        <dbReference type="ARBA" id="ARBA00022884"/>
    </source>
</evidence>
<name>A0A9Q9XY09_CYPCA</name>
<evidence type="ECO:0000256" key="3">
    <source>
        <dbReference type="ARBA" id="ARBA00022490"/>
    </source>
</evidence>
<protein>
    <submittedName>
        <fullName evidence="14">Cytoplasmic polyadenylation element-binding protein 1-like isoform X1</fullName>
    </submittedName>
</protein>
<dbReference type="InterPro" id="IPR000504">
    <property type="entry name" value="RRM_dom"/>
</dbReference>
<keyword evidence="9 11" id="KW-0694">RNA-binding</keyword>
<dbReference type="Pfam" id="PF16367">
    <property type="entry name" value="RRM_7"/>
    <property type="match status" value="1"/>
</dbReference>
<dbReference type="GO" id="GO:2000766">
    <property type="term" value="P:negative regulation of cytoplasmic translation"/>
    <property type="evidence" value="ECO:0007669"/>
    <property type="project" value="TreeGrafter"/>
</dbReference>
<evidence type="ECO:0000256" key="8">
    <source>
        <dbReference type="ARBA" id="ARBA00022845"/>
    </source>
</evidence>
<sequence length="628" mass="69752">MNSCTEKTGNAFIVELRRCLSHENLKIIMEALQWYKTTDDLSNFLVNVVEPLVRDTHGLLRGKTVSSSCLVLVTVTTKECGGAPLTVNREKMRERKHGKAAYGDHGPQRAFGLFTGANPQNYWKHIPDGSCTACSLLVSRMLFAPEQQDPLAAVPSADELILGPLSVFFPSWNQQPWSHPEFQWSTQPCSQMPPLDVLGASKGSDSGQQHAFQALESASRKPLEHFSSLKAALEPHSLLHSGSSSPVNSENCMISSGSDHLRWCLMLPGLQVEGVKLDTDACLKQNPLNTFTNASSAQVEGPPSAEGPVVGCWSTDPIWPGWDTLALNKPKFCIEREAQLHKQAAAVNDAIYTMEGSLPLRHYKNPVYSCKVFLGGVPWDITEASVLNTFSVFGPLKVDWPGKDGNHPRFAPQGYMYLLFDWEESVKSLMQACAQSDDNLEFYYKLSSRQIHSKDVQVIPWVISDSSFIHHPIQHLSCSKTVFVGALHGTLNAESLAHIMEELFGEVMYAGIDTDKHKYPKGSGRVTFRSQRSYLKAVTAAFVQIKTLKFTKKVQIDPYLSDSMCQICNSQPGPFFCRAQACFKYYCQSCWYWQHSLDVLSSHQPLMRNQKGLNPNKPTAAGVGKSLD</sequence>